<dbReference type="GO" id="GO:0052916">
    <property type="term" value="F:23S rRNA (guanine(1835)-N(2))-methyltransferase activity"/>
    <property type="evidence" value="ECO:0007669"/>
    <property type="project" value="UniProtKB-EC"/>
</dbReference>
<dbReference type="PANTHER" id="PTHR47816:SF4">
    <property type="entry name" value="RIBOSOMAL RNA SMALL SUBUNIT METHYLTRANSFERASE C"/>
    <property type="match status" value="1"/>
</dbReference>
<evidence type="ECO:0000259" key="3">
    <source>
        <dbReference type="Pfam" id="PF05175"/>
    </source>
</evidence>
<dbReference type="SUPFAM" id="SSF53335">
    <property type="entry name" value="S-adenosyl-L-methionine-dependent methyltransferases"/>
    <property type="match status" value="1"/>
</dbReference>
<evidence type="ECO:0000256" key="2">
    <source>
        <dbReference type="ARBA" id="ARBA00022679"/>
    </source>
</evidence>
<dbReference type="EC" id="2.1.1.174" evidence="4"/>
<reference evidence="4 5" key="1">
    <citation type="journal article" date="2014" name="Int. J. Syst. Evol. Microbiol.">
        <title>Jeotgalibaca dankookensis gen. nov., sp. nov., a member of the family Carnobacteriaceae, isolated from seujeot (Korean traditional food).</title>
        <authorList>
            <person name="Lee D.G."/>
            <person name="Trujillo M.E."/>
            <person name="Kang H."/>
            <person name="Ahn T.Y."/>
        </authorList>
    </citation>
    <scope>NUCLEOTIDE SEQUENCE [LARGE SCALE GENOMIC DNA]</scope>
    <source>
        <strain evidence="4 5">EX-07</strain>
    </source>
</reference>
<dbReference type="EMBL" id="CP019728">
    <property type="protein sequence ID" value="AQS54108.1"/>
    <property type="molecule type" value="Genomic_DNA"/>
</dbReference>
<dbReference type="STRING" id="708126.BW727_101754"/>
<dbReference type="PANTHER" id="PTHR47816">
    <property type="entry name" value="RIBOSOMAL RNA SMALL SUBUNIT METHYLTRANSFERASE C"/>
    <property type="match status" value="1"/>
</dbReference>
<dbReference type="KEGG" id="jda:BW727_101754"/>
<keyword evidence="5" id="KW-1185">Reference proteome</keyword>
<dbReference type="InterPro" id="IPR046977">
    <property type="entry name" value="RsmC/RlmG"/>
</dbReference>
<gene>
    <name evidence="4" type="primary">rlmG</name>
    <name evidence="4" type="ORF">BW727_101754</name>
</gene>
<dbReference type="InterPro" id="IPR029063">
    <property type="entry name" value="SAM-dependent_MTases_sf"/>
</dbReference>
<keyword evidence="1 4" id="KW-0489">Methyltransferase</keyword>
<protein>
    <submittedName>
        <fullName evidence="4">Ribosomal RNA large subunit methyltransferase G</fullName>
        <ecNumber evidence="4">2.1.1.174</ecNumber>
    </submittedName>
</protein>
<dbReference type="CDD" id="cd02440">
    <property type="entry name" value="AdoMet_MTases"/>
    <property type="match status" value="1"/>
</dbReference>
<dbReference type="Proteomes" id="UP000188993">
    <property type="component" value="Chromosome"/>
</dbReference>
<evidence type="ECO:0000313" key="5">
    <source>
        <dbReference type="Proteomes" id="UP000188993"/>
    </source>
</evidence>
<dbReference type="Gene3D" id="3.40.50.150">
    <property type="entry name" value="Vaccinia Virus protein VP39"/>
    <property type="match status" value="1"/>
</dbReference>
<dbReference type="OrthoDB" id="9764961at2"/>
<sequence length="202" mass="22576">MSDHYYTKKPTSKSAEVTWPFQLKGKEFRFTTDTGVFSKNTVDFGSRLLIDSFEYPQGLTGPVLDLGCGYGPIGLSLASEYPEVVVNMVDVNERALELSRRNAQDNGIENVDIYASSIYENVSPDKYFSAVVTNPPIRAGKQVVHQMLSESYDYLEKQGTLTVVIQRKQGAPSAQKKMLEVFGNAEVIARDKGYWIIQSVKN</sequence>
<dbReference type="RefSeq" id="WP_062472019.1">
    <property type="nucleotide sequence ID" value="NZ_BBYN01000036.1"/>
</dbReference>
<accession>A0A1S6IRD4</accession>
<evidence type="ECO:0000256" key="1">
    <source>
        <dbReference type="ARBA" id="ARBA00022603"/>
    </source>
</evidence>
<dbReference type="AlphaFoldDB" id="A0A1S6IRD4"/>
<proteinExistence type="predicted"/>
<feature type="domain" description="Methyltransferase small" evidence="3">
    <location>
        <begin position="28"/>
        <end position="198"/>
    </location>
</feature>
<dbReference type="InterPro" id="IPR007848">
    <property type="entry name" value="Small_mtfrase_dom"/>
</dbReference>
<organism evidence="4 5">
    <name type="scientific">Jeotgalibaca dankookensis</name>
    <dbReference type="NCBI Taxonomy" id="708126"/>
    <lineage>
        <taxon>Bacteria</taxon>
        <taxon>Bacillati</taxon>
        <taxon>Bacillota</taxon>
        <taxon>Bacilli</taxon>
        <taxon>Lactobacillales</taxon>
        <taxon>Carnobacteriaceae</taxon>
        <taxon>Jeotgalibaca</taxon>
    </lineage>
</organism>
<name>A0A1S6IRD4_9LACT</name>
<dbReference type="Pfam" id="PF05175">
    <property type="entry name" value="MTS"/>
    <property type="match status" value="1"/>
</dbReference>
<keyword evidence="2 4" id="KW-0808">Transferase</keyword>
<evidence type="ECO:0000313" key="4">
    <source>
        <dbReference type="EMBL" id="AQS54108.1"/>
    </source>
</evidence>